<accession>F9WHQ1</accession>
<evidence type="ECO:0000313" key="1">
    <source>
        <dbReference type="EMBL" id="CCD16845.1"/>
    </source>
</evidence>
<gene>
    <name evidence="1" type="ORF">TCIL3000_0_17350</name>
</gene>
<sequence length="124" mass="13489">MGNTFFCGGRRRFIAWPEVGNAQSNYEAEVPLGRISQHLSAACNEAAASLDLKVFSFNVDLSRDIRACFCCHTRSGELVELKWLPVGYKGNTEIVHTITRALPGGCGGSQNGVRGPKPLEDPHN</sequence>
<reference evidence="2" key="1">
    <citation type="submission" date="2011-07" db="EMBL/GenBank/DDBJ databases">
        <title>Divergent evolution of antigenic variation in African trypanosomes.</title>
        <authorList>
            <person name="Jackson A.P."/>
            <person name="Berry A."/>
            <person name="Allison H.C."/>
            <person name="Burton P."/>
            <person name="Anderson J."/>
            <person name="Aslett M."/>
            <person name="Brown R."/>
            <person name="Corton N."/>
            <person name="Harris D."/>
            <person name="Hauser H."/>
            <person name="Gamble J."/>
            <person name="Gilderthorp R."/>
            <person name="McQuillan J."/>
            <person name="Quail M.A."/>
            <person name="Sanders M."/>
            <person name="Van Tonder A."/>
            <person name="Ginger M.L."/>
            <person name="Donelson J.E."/>
            <person name="Field M.C."/>
            <person name="Barry J.D."/>
            <person name="Berriman M."/>
            <person name="Hertz-Fowler C."/>
        </authorList>
    </citation>
    <scope>NUCLEOTIDE SEQUENCE [LARGE SCALE GENOMIC DNA]</scope>
    <source>
        <strain evidence="2">IL3000</strain>
    </source>
</reference>
<keyword evidence="2" id="KW-1185">Reference proteome</keyword>
<dbReference type="OMA" id="CHTRSGE"/>
<evidence type="ECO:0000313" key="2">
    <source>
        <dbReference type="Proteomes" id="UP000000702"/>
    </source>
</evidence>
<dbReference type="AlphaFoldDB" id="F9WHQ1"/>
<organism evidence="1 2">
    <name type="scientific">Trypanosoma congolense (strain IL3000)</name>
    <dbReference type="NCBI Taxonomy" id="1068625"/>
    <lineage>
        <taxon>Eukaryota</taxon>
        <taxon>Discoba</taxon>
        <taxon>Euglenozoa</taxon>
        <taxon>Kinetoplastea</taxon>
        <taxon>Metakinetoplastina</taxon>
        <taxon>Trypanosomatida</taxon>
        <taxon>Trypanosomatidae</taxon>
        <taxon>Trypanosoma</taxon>
        <taxon>Nannomonas</taxon>
    </lineage>
</organism>
<comment type="caution">
    <text evidence="1">The sequence shown here is derived from an EMBL/GenBank/DDBJ whole genome shotgun (WGS) entry which is preliminary data.</text>
</comment>
<name>F9WHQ1_TRYCI</name>
<dbReference type="Proteomes" id="UP000000702">
    <property type="component" value="Unassembled WGS sequence"/>
</dbReference>
<protein>
    <submittedName>
        <fullName evidence="1">Uncharacterized protein</fullName>
    </submittedName>
</protein>
<reference evidence="1 2" key="2">
    <citation type="journal article" date="2012" name="Proc. Natl. Acad. Sci. U.S.A.">
        <title>Antigenic diversity is generated by distinct evolutionary mechanisms in African trypanosome species.</title>
        <authorList>
            <person name="Jackson A.P."/>
            <person name="Berry A."/>
            <person name="Aslett M."/>
            <person name="Allison H.C."/>
            <person name="Burton P."/>
            <person name="Vavrova-Anderson J."/>
            <person name="Brown R."/>
            <person name="Browne H."/>
            <person name="Corton N."/>
            <person name="Hauser H."/>
            <person name="Gamble J."/>
            <person name="Gilderthorp R."/>
            <person name="Marcello L."/>
            <person name="McQuillan J."/>
            <person name="Otto T.D."/>
            <person name="Quail M.A."/>
            <person name="Sanders M.J."/>
            <person name="van Tonder A."/>
            <person name="Ginger M.L."/>
            <person name="Field M.C."/>
            <person name="Barry J.D."/>
            <person name="Hertz-Fowler C."/>
            <person name="Berriman M."/>
        </authorList>
    </citation>
    <scope>NUCLEOTIDE SEQUENCE [LARGE SCALE GENOMIC DNA]</scope>
    <source>
        <strain evidence="1 2">IL3000</strain>
    </source>
</reference>
<dbReference type="EMBL" id="CAEQ01002472">
    <property type="protein sequence ID" value="CCD16845.1"/>
    <property type="molecule type" value="Genomic_DNA"/>
</dbReference>
<proteinExistence type="predicted"/>